<accession>A0A0L0MI74</accession>
<dbReference type="RefSeq" id="WP_050452053.1">
    <property type="nucleotide sequence ID" value="NZ_LFJJ01000007.1"/>
</dbReference>
<reference evidence="3" key="1">
    <citation type="submission" date="2015-06" db="EMBL/GenBank/DDBJ databases">
        <title>Comparative genomics of Burkholderia leaf nodule symbionts.</title>
        <authorList>
            <person name="Carlier A."/>
            <person name="Eberl L."/>
            <person name="Pinto-Carbo M."/>
        </authorList>
    </citation>
    <scope>NUCLEOTIDE SEQUENCE [LARGE SCALE GENOMIC DNA]</scope>
    <source>
        <strain evidence="3">UZHbot4</strain>
    </source>
</reference>
<dbReference type="PANTHER" id="PTHR35024">
    <property type="entry name" value="HYPOTHETICAL CYTOSOLIC PROTEIN"/>
    <property type="match status" value="1"/>
</dbReference>
<comment type="similarity">
    <text evidence="1">Belongs to the bactofilin family.</text>
</comment>
<gene>
    <name evidence="2" type="ORF">BVER_02240</name>
</gene>
<dbReference type="EMBL" id="LFJJ01000007">
    <property type="protein sequence ID" value="KND62018.1"/>
    <property type="molecule type" value="Genomic_DNA"/>
</dbReference>
<dbReference type="InterPro" id="IPR007607">
    <property type="entry name" value="BacA/B"/>
</dbReference>
<comment type="caution">
    <text evidence="2">The sequence shown here is derived from an EMBL/GenBank/DDBJ whole genome shotgun (WGS) entry which is preliminary data.</text>
</comment>
<organism evidence="2 3">
    <name type="scientific">Candidatus Burkholderia verschuerenii</name>
    <dbReference type="NCBI Taxonomy" id="242163"/>
    <lineage>
        <taxon>Bacteria</taxon>
        <taxon>Pseudomonadati</taxon>
        <taxon>Pseudomonadota</taxon>
        <taxon>Betaproteobacteria</taxon>
        <taxon>Burkholderiales</taxon>
        <taxon>Burkholderiaceae</taxon>
        <taxon>Burkholderia</taxon>
    </lineage>
</organism>
<protein>
    <submittedName>
        <fullName evidence="2">Integral membrane protein CcmA involved in cell shape determination</fullName>
    </submittedName>
</protein>
<sequence>MFSSSKKESQTVKPAKLSTLIAQNVHISGNLEFSEGLRMDGQVTGNVSGRPGDESLLVISDQGAIHGNVSAHDVIINGRVVGNVHVSHFVELQSNAHVHGNIYYQKLRMDVGATVEGKLTKSEAMKAAQSVTPALDYSSSLTLPSPEAS</sequence>
<dbReference type="Proteomes" id="UP000036959">
    <property type="component" value="Unassembled WGS sequence"/>
</dbReference>
<keyword evidence="3" id="KW-1185">Reference proteome</keyword>
<dbReference type="OrthoDB" id="8903691at2"/>
<evidence type="ECO:0000313" key="2">
    <source>
        <dbReference type="EMBL" id="KND62018.1"/>
    </source>
</evidence>
<dbReference type="AlphaFoldDB" id="A0A0L0MI74"/>
<dbReference type="PANTHER" id="PTHR35024:SF4">
    <property type="entry name" value="POLYMER-FORMING CYTOSKELETAL PROTEIN"/>
    <property type="match status" value="1"/>
</dbReference>
<dbReference type="Pfam" id="PF04519">
    <property type="entry name" value="Bactofilin"/>
    <property type="match status" value="1"/>
</dbReference>
<name>A0A0L0MI74_9BURK</name>
<proteinExistence type="inferred from homology"/>
<evidence type="ECO:0000256" key="1">
    <source>
        <dbReference type="ARBA" id="ARBA00044755"/>
    </source>
</evidence>
<dbReference type="PATRIC" id="fig|242163.4.peg.6166"/>
<evidence type="ECO:0000313" key="3">
    <source>
        <dbReference type="Proteomes" id="UP000036959"/>
    </source>
</evidence>